<gene>
    <name evidence="1" type="ORF">EW139_00850</name>
</gene>
<evidence type="ECO:0000313" key="2">
    <source>
        <dbReference type="Proteomes" id="UP000295756"/>
    </source>
</evidence>
<organism evidence="1 2">
    <name type="scientific">Leuconostoc kimchii</name>
    <dbReference type="NCBI Taxonomy" id="136609"/>
    <lineage>
        <taxon>Bacteria</taxon>
        <taxon>Bacillati</taxon>
        <taxon>Bacillota</taxon>
        <taxon>Bacilli</taxon>
        <taxon>Lactobacillales</taxon>
        <taxon>Lactobacillaceae</taxon>
        <taxon>Leuconostoc</taxon>
    </lineage>
</organism>
<evidence type="ECO:0000313" key="1">
    <source>
        <dbReference type="EMBL" id="QBR46746.1"/>
    </source>
</evidence>
<reference evidence="1 2" key="1">
    <citation type="submission" date="2019-03" db="EMBL/GenBank/DDBJ databases">
        <title>Complete Genome Sequence of Leuconostoc kimchii strain NKJ218 Isolated from Homemade Kimchi.</title>
        <authorList>
            <person name="Jung J.Y."/>
            <person name="Jin H.M."/>
            <person name="Jung J.-W."/>
            <person name="Lee S.-Y."/>
            <person name="Ryu B.-G."/>
            <person name="Han S.-S."/>
            <person name="Kang H.K."/>
            <person name="Choi H.W."/>
            <person name="Chung E.J."/>
            <person name="Choi K.-M."/>
        </authorList>
    </citation>
    <scope>NUCLEOTIDE SEQUENCE [LARGE SCALE GENOMIC DNA]</scope>
    <source>
        <strain evidence="1 2">NKJ218</strain>
    </source>
</reference>
<keyword evidence="2" id="KW-1185">Reference proteome</keyword>
<proteinExistence type="predicted"/>
<dbReference type="EMBL" id="CP037939">
    <property type="protein sequence ID" value="QBR46746.1"/>
    <property type="molecule type" value="Genomic_DNA"/>
</dbReference>
<dbReference type="Proteomes" id="UP000295756">
    <property type="component" value="Chromosome"/>
</dbReference>
<name>A0ABX5SKP6_9LACO</name>
<accession>A0ABX5SKP6</accession>
<sequence>MQYKIKEIERLAESELSTISGGTNMNPYDFGGYLLGAIVGKPGSDAAKMRIGNKAYFGTRN</sequence>
<protein>
    <submittedName>
        <fullName evidence="1">Uncharacterized protein</fullName>
    </submittedName>
</protein>